<dbReference type="InterPro" id="IPR002048">
    <property type="entry name" value="EF_hand_dom"/>
</dbReference>
<dbReference type="Proteomes" id="UP000037460">
    <property type="component" value="Unassembled WGS sequence"/>
</dbReference>
<dbReference type="Pfam" id="PF07885">
    <property type="entry name" value="Ion_trans_2"/>
    <property type="match status" value="1"/>
</dbReference>
<dbReference type="OrthoDB" id="1729983at2759"/>
<accession>A0A0M0JNU2</accession>
<evidence type="ECO:0000256" key="1">
    <source>
        <dbReference type="ARBA" id="ARBA00022837"/>
    </source>
</evidence>
<feature type="domain" description="EF-hand" evidence="3">
    <location>
        <begin position="242"/>
        <end position="277"/>
    </location>
</feature>
<organism evidence="4 5">
    <name type="scientific">Chrysochromulina tobinii</name>
    <dbReference type="NCBI Taxonomy" id="1460289"/>
    <lineage>
        <taxon>Eukaryota</taxon>
        <taxon>Haptista</taxon>
        <taxon>Haptophyta</taxon>
        <taxon>Prymnesiophyceae</taxon>
        <taxon>Prymnesiales</taxon>
        <taxon>Chrysochromulinaceae</taxon>
        <taxon>Chrysochromulina</taxon>
    </lineage>
</organism>
<dbReference type="InterPro" id="IPR018247">
    <property type="entry name" value="EF_Hand_1_Ca_BS"/>
</dbReference>
<dbReference type="InterPro" id="IPR011992">
    <property type="entry name" value="EF-hand-dom_pair"/>
</dbReference>
<evidence type="ECO:0000313" key="5">
    <source>
        <dbReference type="Proteomes" id="UP000037460"/>
    </source>
</evidence>
<dbReference type="SUPFAM" id="SSF81324">
    <property type="entry name" value="Voltage-gated potassium channels"/>
    <property type="match status" value="1"/>
</dbReference>
<feature type="region of interest" description="Disordered" evidence="2">
    <location>
        <begin position="18"/>
        <end position="61"/>
    </location>
</feature>
<evidence type="ECO:0000313" key="4">
    <source>
        <dbReference type="EMBL" id="KOO28266.1"/>
    </source>
</evidence>
<evidence type="ECO:0000256" key="2">
    <source>
        <dbReference type="SAM" id="MobiDB-lite"/>
    </source>
</evidence>
<dbReference type="PROSITE" id="PS00018">
    <property type="entry name" value="EF_HAND_1"/>
    <property type="match status" value="1"/>
</dbReference>
<dbReference type="InterPro" id="IPR013099">
    <property type="entry name" value="K_chnl_dom"/>
</dbReference>
<dbReference type="GO" id="GO:0005509">
    <property type="term" value="F:calcium ion binding"/>
    <property type="evidence" value="ECO:0007669"/>
    <property type="project" value="InterPro"/>
</dbReference>
<sequence length="283" mass="30751">EPFRGEVPFGALLCGAPSIPPLPPSPPPSPSVQIMPTTDEETELQRTKRERRPSNEVTDGCGSKDLLDRVMSKSTRKDLCRVLAALRPTGVYFSLCIILGELENAHIEGCGHFGAGWACGSTGGCDAWKLTHENGSYCWTWVDEFYYGVITFLTIGYGDVSPHTKGGKALATLLVMMGVFSFTTLLAELNDISQAKRLGADKTLQQRLDELNEVIEQDDDGKVTTEEYIIFNLKKMGKVDDDTISLLRDQFKALDADGSGELDADDIKLLSQAAAQVAAGQAD</sequence>
<evidence type="ECO:0000259" key="3">
    <source>
        <dbReference type="PROSITE" id="PS50222"/>
    </source>
</evidence>
<name>A0A0M0JNU2_9EUKA</name>
<gene>
    <name evidence="4" type="ORF">Ctob_010484</name>
</gene>
<reference evidence="5" key="1">
    <citation type="journal article" date="2015" name="PLoS Genet.">
        <title>Genome Sequence and Transcriptome Analyses of Chrysochromulina tobin: Metabolic Tools for Enhanced Algal Fitness in the Prominent Order Prymnesiales (Haptophyceae).</title>
        <authorList>
            <person name="Hovde B.T."/>
            <person name="Deodato C.R."/>
            <person name="Hunsperger H.M."/>
            <person name="Ryken S.A."/>
            <person name="Yost W."/>
            <person name="Jha R.K."/>
            <person name="Patterson J."/>
            <person name="Monnat R.J. Jr."/>
            <person name="Barlow S.B."/>
            <person name="Starkenburg S.R."/>
            <person name="Cattolico R.A."/>
        </authorList>
    </citation>
    <scope>NUCLEOTIDE SEQUENCE</scope>
    <source>
        <strain evidence="5">CCMP291</strain>
    </source>
</reference>
<keyword evidence="1" id="KW-0106">Calcium</keyword>
<dbReference type="AlphaFoldDB" id="A0A0M0JNU2"/>
<dbReference type="Gene3D" id="1.10.238.10">
    <property type="entry name" value="EF-hand"/>
    <property type="match status" value="1"/>
</dbReference>
<feature type="compositionally biased region" description="Pro residues" evidence="2">
    <location>
        <begin position="18"/>
        <end position="30"/>
    </location>
</feature>
<dbReference type="PROSITE" id="PS50222">
    <property type="entry name" value="EF_HAND_2"/>
    <property type="match status" value="1"/>
</dbReference>
<keyword evidence="5" id="KW-1185">Reference proteome</keyword>
<comment type="caution">
    <text evidence="4">The sequence shown here is derived from an EMBL/GenBank/DDBJ whole genome shotgun (WGS) entry which is preliminary data.</text>
</comment>
<dbReference type="SUPFAM" id="SSF47473">
    <property type="entry name" value="EF-hand"/>
    <property type="match status" value="1"/>
</dbReference>
<protein>
    <recommendedName>
        <fullName evidence="3">EF-hand domain-containing protein</fullName>
    </recommendedName>
</protein>
<proteinExistence type="predicted"/>
<feature type="non-terminal residue" evidence="4">
    <location>
        <position position="1"/>
    </location>
</feature>
<dbReference type="EMBL" id="JWZX01002594">
    <property type="protein sequence ID" value="KOO28266.1"/>
    <property type="molecule type" value="Genomic_DNA"/>
</dbReference>
<dbReference type="Gene3D" id="1.10.287.70">
    <property type="match status" value="1"/>
</dbReference>